<dbReference type="Pfam" id="PF11390">
    <property type="entry name" value="FdsD"/>
    <property type="match status" value="1"/>
</dbReference>
<gene>
    <name evidence="1" type="ORF">UFOPK3770_01142</name>
</gene>
<proteinExistence type="predicted"/>
<dbReference type="InterPro" id="IPR021074">
    <property type="entry name" value="Formate_DH_dsu"/>
</dbReference>
<organism evidence="1">
    <name type="scientific">freshwater metagenome</name>
    <dbReference type="NCBI Taxonomy" id="449393"/>
    <lineage>
        <taxon>unclassified sequences</taxon>
        <taxon>metagenomes</taxon>
        <taxon>ecological metagenomes</taxon>
    </lineage>
</organism>
<evidence type="ECO:0000313" key="1">
    <source>
        <dbReference type="EMBL" id="CAB4343084.1"/>
    </source>
</evidence>
<accession>A0A6J5ZKD6</accession>
<sequence>MDVNVLIMMIQQIEKNVPNHGDVAEKIAGHIESFWAPAMRTQLYNYVSTHRSEFGFEIQQAIDLLHAKAKA</sequence>
<dbReference type="EMBL" id="CAESAJ010000155">
    <property type="protein sequence ID" value="CAB4343084.1"/>
    <property type="molecule type" value="Genomic_DNA"/>
</dbReference>
<reference evidence="1" key="1">
    <citation type="submission" date="2020-05" db="EMBL/GenBank/DDBJ databases">
        <authorList>
            <person name="Chiriac C."/>
            <person name="Salcher M."/>
            <person name="Ghai R."/>
            <person name="Kavagutti S V."/>
        </authorList>
    </citation>
    <scope>NUCLEOTIDE SEQUENCE</scope>
</reference>
<protein>
    <submittedName>
        <fullName evidence="1">Unannotated protein</fullName>
    </submittedName>
</protein>
<dbReference type="AlphaFoldDB" id="A0A6J5ZKD6"/>
<name>A0A6J5ZKD6_9ZZZZ</name>